<dbReference type="Gene3D" id="3.60.21.10">
    <property type="match status" value="1"/>
</dbReference>
<dbReference type="InterPro" id="IPR050884">
    <property type="entry name" value="CNP_phosphodiesterase-III"/>
</dbReference>
<dbReference type="Gene3D" id="2.130.10.10">
    <property type="entry name" value="YVTN repeat-like/Quinoprotein amine dehydrogenase"/>
    <property type="match status" value="1"/>
</dbReference>
<dbReference type="GO" id="GO:0046872">
    <property type="term" value="F:metal ion binding"/>
    <property type="evidence" value="ECO:0007669"/>
    <property type="project" value="UniProtKB-KW"/>
</dbReference>
<evidence type="ECO:0000256" key="1">
    <source>
        <dbReference type="ARBA" id="ARBA00022723"/>
    </source>
</evidence>
<gene>
    <name evidence="8" type="ORF">FHS42_006848</name>
</gene>
<dbReference type="PROSITE" id="PS51318">
    <property type="entry name" value="TAT"/>
    <property type="match status" value="1"/>
</dbReference>
<dbReference type="SUPFAM" id="SSF50998">
    <property type="entry name" value="Quinoprotein alcohol dehydrogenase-like"/>
    <property type="match status" value="1"/>
</dbReference>
<feature type="domain" description="Calcineurin-like phosphoesterase" evidence="6">
    <location>
        <begin position="47"/>
        <end position="221"/>
    </location>
</feature>
<keyword evidence="9" id="KW-1185">Reference proteome</keyword>
<dbReference type="InterPro" id="IPR004843">
    <property type="entry name" value="Calcineurin-like_PHP"/>
</dbReference>
<proteinExistence type="inferred from homology"/>
<evidence type="ECO:0000256" key="3">
    <source>
        <dbReference type="ARBA" id="ARBA00023004"/>
    </source>
</evidence>
<accession>A0A7W9V2A3</accession>
<dbReference type="EMBL" id="JACHJL010000027">
    <property type="protein sequence ID" value="MBB5939752.1"/>
    <property type="molecule type" value="Genomic_DNA"/>
</dbReference>
<evidence type="ECO:0000259" key="7">
    <source>
        <dbReference type="Pfam" id="PF13360"/>
    </source>
</evidence>
<dbReference type="RefSeq" id="WP_184579334.1">
    <property type="nucleotide sequence ID" value="NZ_JACHJL010000027.1"/>
</dbReference>
<dbReference type="InterPro" id="IPR018391">
    <property type="entry name" value="PQQ_b-propeller_rpt"/>
</dbReference>
<dbReference type="SUPFAM" id="SSF56300">
    <property type="entry name" value="Metallo-dependent phosphatases"/>
    <property type="match status" value="1"/>
</dbReference>
<keyword evidence="3" id="KW-0408">Iron</keyword>
<dbReference type="InterPro" id="IPR029052">
    <property type="entry name" value="Metallo-depent_PP-like"/>
</dbReference>
<evidence type="ECO:0000313" key="8">
    <source>
        <dbReference type="EMBL" id="MBB5939752.1"/>
    </source>
</evidence>
<comment type="caution">
    <text evidence="8">The sequence shown here is derived from an EMBL/GenBank/DDBJ whole genome shotgun (WGS) entry which is preliminary data.</text>
</comment>
<dbReference type="SMART" id="SM00564">
    <property type="entry name" value="PQQ"/>
    <property type="match status" value="3"/>
</dbReference>
<reference evidence="8 9" key="1">
    <citation type="submission" date="2020-08" db="EMBL/GenBank/DDBJ databases">
        <title>Genomic Encyclopedia of Type Strains, Phase III (KMG-III): the genomes of soil and plant-associated and newly described type strains.</title>
        <authorList>
            <person name="Whitman W."/>
        </authorList>
    </citation>
    <scope>NUCLEOTIDE SEQUENCE [LARGE SCALE GENOMIC DNA]</scope>
    <source>
        <strain evidence="8 9">CECT 8305</strain>
    </source>
</reference>
<dbReference type="Pfam" id="PF13360">
    <property type="entry name" value="PQQ_2"/>
    <property type="match status" value="1"/>
</dbReference>
<evidence type="ECO:0000313" key="9">
    <source>
        <dbReference type="Proteomes" id="UP000588098"/>
    </source>
</evidence>
<dbReference type="GO" id="GO:0016787">
    <property type="term" value="F:hydrolase activity"/>
    <property type="evidence" value="ECO:0007669"/>
    <property type="project" value="UniProtKB-KW"/>
</dbReference>
<dbReference type="InterPro" id="IPR015943">
    <property type="entry name" value="WD40/YVTN_repeat-like_dom_sf"/>
</dbReference>
<comment type="similarity">
    <text evidence="4">Belongs to the cyclic nucleotide phosphodiesterase class-III family.</text>
</comment>
<dbReference type="InterPro" id="IPR006311">
    <property type="entry name" value="TAT_signal"/>
</dbReference>
<dbReference type="Proteomes" id="UP000588098">
    <property type="component" value="Unassembled WGS sequence"/>
</dbReference>
<feature type="chain" id="PRO_5031265933" evidence="5">
    <location>
        <begin position="29"/>
        <end position="731"/>
    </location>
</feature>
<protein>
    <submittedName>
        <fullName evidence="8">Outer membrane protein assembly factor BamB/predicted phosphodiesterase</fullName>
    </submittedName>
</protein>
<feature type="domain" description="Pyrrolo-quinoline quinone repeat" evidence="7">
    <location>
        <begin position="463"/>
        <end position="613"/>
    </location>
</feature>
<evidence type="ECO:0000259" key="6">
    <source>
        <dbReference type="Pfam" id="PF00149"/>
    </source>
</evidence>
<name>A0A7W9V2A3_9ACTN</name>
<evidence type="ECO:0000256" key="2">
    <source>
        <dbReference type="ARBA" id="ARBA00022801"/>
    </source>
</evidence>
<organism evidence="8 9">
    <name type="scientific">Streptomyces zagrosensis</name>
    <dbReference type="NCBI Taxonomy" id="1042984"/>
    <lineage>
        <taxon>Bacteria</taxon>
        <taxon>Bacillati</taxon>
        <taxon>Actinomycetota</taxon>
        <taxon>Actinomycetes</taxon>
        <taxon>Kitasatosporales</taxon>
        <taxon>Streptomycetaceae</taxon>
        <taxon>Streptomyces</taxon>
    </lineage>
</organism>
<keyword evidence="5" id="KW-0732">Signal</keyword>
<evidence type="ECO:0000256" key="5">
    <source>
        <dbReference type="SAM" id="SignalP"/>
    </source>
</evidence>
<feature type="signal peptide" evidence="5">
    <location>
        <begin position="1"/>
        <end position="28"/>
    </location>
</feature>
<sequence>MTVNRRRFLSAASAGLVGPALVSPLASAAPGAASDPAQARAQTVLAYFTDVHVDPQNPTKVARARAAVEALVELDPDAILHGGDLTEYGSVREHQTWVDLLPAALRSRVHHVPGNHESRWDASAYENYEQFHGARNHSFDVGGLHVVMTDPTMAQQELAHYDRSDLAWLRRDLARAGSKPKLVVGHYPVGDSYYLVNNAEDFLDVLSDAGVAGFLCGHTHREHVSEVNGLTQIVGAANANEPGFYTLTRRRSAHADTLTVERVVVADPAKPGSTGSRRELTTIDLAPRRHGNTALRPLAVSATVSGNQVQVRARLSRHAPAARVDAAIYNYKKVGGSYDDPWQQLTASGTRWEGSLTLANVVPGEHRVIVRVVGADGTVWRELVPFEVAGFRPLWTADLGGVVQAGLVEFDGLVVAASSAGAIRGLRPRGSRATTVWSRTIGPVHTNLALSRELGRVFAPSSDHHVYGLSAATGKVAWKTDLGDPVMSDLTVAEVAGKPVVLAAARRTFACIDAASGAVLWRHTLPQITCGAAACDGERVYLGDGDGNAWALDARTGAPVWTTDQTPTGGTYSRLIYGPWDSQVMLPDDLVLVSTVLQTRALHRVTGGTAWEIKGSYRHTAPVWSGEYLLYPEENGTVRLVDPADGSVHGQTSTVPQLANAGVVLTGTDAVVTGHGGLVYSVDTATMTSRVRGQISRDYVFSTPVAADRGKVYVVGTMGGELRGYAYPATR</sequence>
<dbReference type="AlphaFoldDB" id="A0A7W9V2A3"/>
<keyword evidence="2" id="KW-0378">Hydrolase</keyword>
<dbReference type="PANTHER" id="PTHR42988">
    <property type="entry name" value="PHOSPHOHYDROLASE"/>
    <property type="match status" value="1"/>
</dbReference>
<dbReference type="PANTHER" id="PTHR42988:SF2">
    <property type="entry name" value="CYCLIC NUCLEOTIDE PHOSPHODIESTERASE CBUA0032-RELATED"/>
    <property type="match status" value="1"/>
</dbReference>
<dbReference type="Pfam" id="PF00149">
    <property type="entry name" value="Metallophos"/>
    <property type="match status" value="1"/>
</dbReference>
<evidence type="ECO:0000256" key="4">
    <source>
        <dbReference type="ARBA" id="ARBA00025742"/>
    </source>
</evidence>
<keyword evidence="1" id="KW-0479">Metal-binding</keyword>
<dbReference type="InterPro" id="IPR011047">
    <property type="entry name" value="Quinoprotein_ADH-like_sf"/>
</dbReference>
<dbReference type="InterPro" id="IPR002372">
    <property type="entry name" value="PQQ_rpt_dom"/>
</dbReference>